<comment type="similarity">
    <text evidence="1">Belongs to the methyltransferase superfamily. LaeA methyltransferase family.</text>
</comment>
<dbReference type="PANTHER" id="PTHR43591:SF102">
    <property type="entry name" value="S-ADENOSYL-L-METHIONINE-DEPENDENT METHYLTRANSFERASE"/>
    <property type="match status" value="1"/>
</dbReference>
<evidence type="ECO:0000313" key="3">
    <source>
        <dbReference type="EMBL" id="KAJ4393416.1"/>
    </source>
</evidence>
<sequence length="319" mass="35831">MASPSSNNSVNSSGERSYRQAPKGSTIPDSMSIEENGRLYNAYREGKYFLPNDGDEQDRLDLQHHVSLLSLDGKLCLAPFKKTATVLDIGTGTGIWAIQFARLYPHTKVIGTDISLIQPVHNTPPNCEFIREDAEDMWVFDHLFDYIHWRVMFSCFTSHKDMISKVFSNLNPGGWAEFFDWGCETIGADAAAEERLQRSSWAKWANYLVAGGAAIGRDFTAARKYKQYMIEAGFVDVVEKQILNPLNGWPLDPRDKKLGDWTCLDMLQGVAAVTKLLHLGGLPPEETSAFLEGVRYDLTDATMRVYVVGYIVYGRKPEV</sequence>
<dbReference type="CDD" id="cd02440">
    <property type="entry name" value="AdoMet_MTases"/>
    <property type="match status" value="1"/>
</dbReference>
<dbReference type="InterPro" id="IPR029063">
    <property type="entry name" value="SAM-dependent_MTases_sf"/>
</dbReference>
<evidence type="ECO:0000256" key="2">
    <source>
        <dbReference type="SAM" id="MobiDB-lite"/>
    </source>
</evidence>
<name>A0A9W9CYD5_9PEZI</name>
<dbReference type="Gene3D" id="3.40.50.150">
    <property type="entry name" value="Vaccinia Virus protein VP39"/>
    <property type="match status" value="1"/>
</dbReference>
<feature type="compositionally biased region" description="Low complexity" evidence="2">
    <location>
        <begin position="1"/>
        <end position="13"/>
    </location>
</feature>
<reference evidence="3" key="1">
    <citation type="submission" date="2022-10" db="EMBL/GenBank/DDBJ databases">
        <title>Tapping the CABI collections for fungal endophytes: first genome assemblies for Collariella, Neodidymelliopsis, Ascochyta clinopodiicola, Didymella pomorum, Didymosphaeria variabile, Neocosmospora piperis and Neocucurbitaria cava.</title>
        <authorList>
            <person name="Hill R."/>
        </authorList>
    </citation>
    <scope>NUCLEOTIDE SEQUENCE</scope>
    <source>
        <strain evidence="3">IMI 355082</strain>
    </source>
</reference>
<feature type="region of interest" description="Disordered" evidence="2">
    <location>
        <begin position="1"/>
        <end position="31"/>
    </location>
</feature>
<evidence type="ECO:0000313" key="4">
    <source>
        <dbReference type="Proteomes" id="UP001140453"/>
    </source>
</evidence>
<organism evidence="3 4">
    <name type="scientific">Gnomoniopsis smithogilvyi</name>
    <dbReference type="NCBI Taxonomy" id="1191159"/>
    <lineage>
        <taxon>Eukaryota</taxon>
        <taxon>Fungi</taxon>
        <taxon>Dikarya</taxon>
        <taxon>Ascomycota</taxon>
        <taxon>Pezizomycotina</taxon>
        <taxon>Sordariomycetes</taxon>
        <taxon>Sordariomycetidae</taxon>
        <taxon>Diaporthales</taxon>
        <taxon>Gnomoniaceae</taxon>
        <taxon>Gnomoniopsis</taxon>
    </lineage>
</organism>
<gene>
    <name evidence="3" type="ORF">N0V93_002626</name>
</gene>
<keyword evidence="4" id="KW-1185">Reference proteome</keyword>
<dbReference type="EMBL" id="JAPEVB010000002">
    <property type="protein sequence ID" value="KAJ4393416.1"/>
    <property type="molecule type" value="Genomic_DNA"/>
</dbReference>
<comment type="caution">
    <text evidence="3">The sequence shown here is derived from an EMBL/GenBank/DDBJ whole genome shotgun (WGS) entry which is preliminary data.</text>
</comment>
<dbReference type="GO" id="GO:0008168">
    <property type="term" value="F:methyltransferase activity"/>
    <property type="evidence" value="ECO:0007669"/>
    <property type="project" value="TreeGrafter"/>
</dbReference>
<dbReference type="Pfam" id="PF13489">
    <property type="entry name" value="Methyltransf_23"/>
    <property type="match status" value="1"/>
</dbReference>
<dbReference type="SUPFAM" id="SSF53335">
    <property type="entry name" value="S-adenosyl-L-methionine-dependent methyltransferases"/>
    <property type="match status" value="1"/>
</dbReference>
<evidence type="ECO:0000256" key="1">
    <source>
        <dbReference type="ARBA" id="ARBA00038158"/>
    </source>
</evidence>
<dbReference type="PANTHER" id="PTHR43591">
    <property type="entry name" value="METHYLTRANSFERASE"/>
    <property type="match status" value="1"/>
</dbReference>
<dbReference type="Proteomes" id="UP001140453">
    <property type="component" value="Unassembled WGS sequence"/>
</dbReference>
<protein>
    <recommendedName>
        <fullName evidence="5">S-adenosyl-L-methionine-dependent methyltransferase</fullName>
    </recommendedName>
</protein>
<dbReference type="OrthoDB" id="2013972at2759"/>
<evidence type="ECO:0008006" key="5">
    <source>
        <dbReference type="Google" id="ProtNLM"/>
    </source>
</evidence>
<accession>A0A9W9CYD5</accession>
<proteinExistence type="inferred from homology"/>
<dbReference type="AlphaFoldDB" id="A0A9W9CYD5"/>